<sequence>MGAVRVQLATDWAPALVAHWRAAFAVAPVVPDADVLADWYHDAAATLEAHCRRHKGQMSRAQVEGRWAFVESERGAAHVPRRWLGYQMLLQAWDTSFPWEPDDVVRLVPTAPHWLNRVIVVVWSPVGHSKERMGAQ</sequence>
<comment type="caution">
    <text evidence="1">The sequence shown here is derived from an EMBL/GenBank/DDBJ whole genome shotgun (WGS) entry which is preliminary data.</text>
</comment>
<reference evidence="1 2" key="1">
    <citation type="submission" date="2018-07" db="EMBL/GenBank/DDBJ databases">
        <title>Dyella monticola sp. nov. and Dyella psychrodurans sp. nov. isolated from monsoon evergreen broad-leaved forest soil of Dinghu Mountain, China.</title>
        <authorList>
            <person name="Gao Z."/>
            <person name="Qiu L."/>
        </authorList>
    </citation>
    <scope>NUCLEOTIDE SEQUENCE [LARGE SCALE GENOMIC DNA]</scope>
    <source>
        <strain evidence="1 2">4MSK11</strain>
    </source>
</reference>
<evidence type="ECO:0000313" key="2">
    <source>
        <dbReference type="Proteomes" id="UP000255334"/>
    </source>
</evidence>
<gene>
    <name evidence="1" type="ORF">DWU99_00995</name>
</gene>
<dbReference type="RefSeq" id="WP_115476134.1">
    <property type="nucleotide sequence ID" value="NZ_QRBF01000001.1"/>
</dbReference>
<accession>A0A370XBT2</accession>
<keyword evidence="2" id="KW-1185">Reference proteome</keyword>
<dbReference type="Proteomes" id="UP000255334">
    <property type="component" value="Unassembled WGS sequence"/>
</dbReference>
<dbReference type="EMBL" id="QRBF01000001">
    <property type="protein sequence ID" value="RDS85883.1"/>
    <property type="molecule type" value="Genomic_DNA"/>
</dbReference>
<protein>
    <submittedName>
        <fullName evidence="1">Uncharacterized protein</fullName>
    </submittedName>
</protein>
<organism evidence="1 2">
    <name type="scientific">Dyella psychrodurans</name>
    <dbReference type="NCBI Taxonomy" id="1927960"/>
    <lineage>
        <taxon>Bacteria</taxon>
        <taxon>Pseudomonadati</taxon>
        <taxon>Pseudomonadota</taxon>
        <taxon>Gammaproteobacteria</taxon>
        <taxon>Lysobacterales</taxon>
        <taxon>Rhodanobacteraceae</taxon>
        <taxon>Dyella</taxon>
    </lineage>
</organism>
<dbReference type="AlphaFoldDB" id="A0A370XBT2"/>
<evidence type="ECO:0000313" key="1">
    <source>
        <dbReference type="EMBL" id="RDS85883.1"/>
    </source>
</evidence>
<proteinExistence type="predicted"/>
<name>A0A370XBT2_9GAMM</name>